<evidence type="ECO:0000313" key="3">
    <source>
        <dbReference type="Proteomes" id="UP000309038"/>
    </source>
</evidence>
<name>A0A4S4K867_9APHY</name>
<dbReference type="EMBL" id="SGPJ01000511">
    <property type="protein sequence ID" value="THG94058.1"/>
    <property type="molecule type" value="Genomic_DNA"/>
</dbReference>
<proteinExistence type="predicted"/>
<dbReference type="Proteomes" id="UP000309038">
    <property type="component" value="Unassembled WGS sequence"/>
</dbReference>
<dbReference type="PANTHER" id="PTHR31896:SF64">
    <property type="entry name" value="TRICHOTHECENE 3-O-ACETYLTRANSFERASE"/>
    <property type="match status" value="1"/>
</dbReference>
<gene>
    <name evidence="2" type="ORF">EW026_g7334</name>
</gene>
<organism evidence="2 3">
    <name type="scientific">Hermanssonia centrifuga</name>
    <dbReference type="NCBI Taxonomy" id="98765"/>
    <lineage>
        <taxon>Eukaryota</taxon>
        <taxon>Fungi</taxon>
        <taxon>Dikarya</taxon>
        <taxon>Basidiomycota</taxon>
        <taxon>Agaricomycotina</taxon>
        <taxon>Agaricomycetes</taxon>
        <taxon>Polyporales</taxon>
        <taxon>Meruliaceae</taxon>
        <taxon>Hermanssonia</taxon>
    </lineage>
</organism>
<evidence type="ECO:0000313" key="2">
    <source>
        <dbReference type="EMBL" id="THG94058.1"/>
    </source>
</evidence>
<dbReference type="InterPro" id="IPR051283">
    <property type="entry name" value="Sec_Metabolite_Acyltrans"/>
</dbReference>
<evidence type="ECO:0000256" key="1">
    <source>
        <dbReference type="ARBA" id="ARBA00022679"/>
    </source>
</evidence>
<dbReference type="InterPro" id="IPR023213">
    <property type="entry name" value="CAT-like_dom_sf"/>
</dbReference>
<keyword evidence="1" id="KW-0808">Transferase</keyword>
<dbReference type="AlphaFoldDB" id="A0A4S4K867"/>
<dbReference type="Gene3D" id="3.30.559.10">
    <property type="entry name" value="Chloramphenicol acetyltransferase-like domain"/>
    <property type="match status" value="1"/>
</dbReference>
<accession>A0A4S4K867</accession>
<protein>
    <submittedName>
        <fullName evidence="2">Uncharacterized protein</fullName>
    </submittedName>
</protein>
<comment type="caution">
    <text evidence="2">The sequence shown here is derived from an EMBL/GenBank/DDBJ whole genome shotgun (WGS) entry which is preliminary data.</text>
</comment>
<reference evidence="2 3" key="1">
    <citation type="submission" date="2019-02" db="EMBL/GenBank/DDBJ databases">
        <title>Genome sequencing of the rare red list fungi Phlebia centrifuga.</title>
        <authorList>
            <person name="Buettner E."/>
            <person name="Kellner H."/>
        </authorList>
    </citation>
    <scope>NUCLEOTIDE SEQUENCE [LARGE SCALE GENOMIC DNA]</scope>
    <source>
        <strain evidence="2 3">DSM 108282</strain>
    </source>
</reference>
<keyword evidence="3" id="KW-1185">Reference proteome</keyword>
<sequence>MHHYDWWASEAGCPEYMKGATRPPSDFGVEGTYGTPMPWTEWDPTAPVSHYVLHFDRDGVQRLWEEATSSLSVSRTDGADGRLSRMDVVLAYVWGLILRARGLEKDDGPVHLDVTLGMRTRLSPPLPDSFLGSPIILADVLSSARSACLGSENGLTASTIRSTLEQFGSNAVHALLHHMLTENSPPWRYWQAFLGERHAIVTSWARLGVYDVDFGAGQRPICVEGIMPNVDGCVQVMEAQPSSRLDSEERKKGSQWYDDGVDVNLYLRTDVLEELVRKL</sequence>
<dbReference type="Pfam" id="PF02458">
    <property type="entry name" value="Transferase"/>
    <property type="match status" value="1"/>
</dbReference>
<dbReference type="GO" id="GO:0016740">
    <property type="term" value="F:transferase activity"/>
    <property type="evidence" value="ECO:0007669"/>
    <property type="project" value="UniProtKB-KW"/>
</dbReference>
<dbReference type="PANTHER" id="PTHR31896">
    <property type="entry name" value="FAMILY REGULATORY PROTEIN, PUTATIVE (AFU_ORTHOLOGUE AFUA_3G14730)-RELATED"/>
    <property type="match status" value="1"/>
</dbReference>